<feature type="compositionally biased region" description="Basic and acidic residues" evidence="1">
    <location>
        <begin position="311"/>
        <end position="322"/>
    </location>
</feature>
<feature type="compositionally biased region" description="Polar residues" evidence="1">
    <location>
        <begin position="328"/>
        <end position="342"/>
    </location>
</feature>
<dbReference type="EMBL" id="JAACNO010002804">
    <property type="protein sequence ID" value="KAF4130770.1"/>
    <property type="molecule type" value="Genomic_DNA"/>
</dbReference>
<feature type="region of interest" description="Disordered" evidence="1">
    <location>
        <begin position="96"/>
        <end position="115"/>
    </location>
</feature>
<feature type="compositionally biased region" description="Basic and acidic residues" evidence="1">
    <location>
        <begin position="171"/>
        <end position="210"/>
    </location>
</feature>
<feature type="compositionally biased region" description="Basic and acidic residues" evidence="1">
    <location>
        <begin position="231"/>
        <end position="240"/>
    </location>
</feature>
<dbReference type="EMBL" id="WSZM01000367">
    <property type="protein sequence ID" value="KAF4034395.1"/>
    <property type="molecule type" value="Genomic_DNA"/>
</dbReference>
<comment type="caution">
    <text evidence="2">The sequence shown here is derived from an EMBL/GenBank/DDBJ whole genome shotgun (WGS) entry which is preliminary data.</text>
</comment>
<proteinExistence type="predicted"/>
<protein>
    <submittedName>
        <fullName evidence="2">Uncharacterized protein</fullName>
    </submittedName>
</protein>
<evidence type="ECO:0000313" key="3">
    <source>
        <dbReference type="EMBL" id="KAF4130770.1"/>
    </source>
</evidence>
<sequence>MLQAFVAGDPRGHRVSKVLRIDRQDDEFPIRVDTEEMLPLTIMLKRNRDRNDVEISSNDAKWRKLRTYRLVDGEVEGETRADRLNADLKKGLEDAMRSTKRQLAKEKEEKANASSKKVMSNYFTKLTSTDEGETTSCQRSSIEKISTPERKKKKRKPLTPRENTEHYSSSRSHDKVVLKKSRDDEKFSRKSRPEDDKTRPEQKFKYDKHESRKRKRSDSTLKKKTRPIDTTPKKNQERISRFFGAEQKQRQPKKKSGIDLKRFMNHAEEKYDIKAIENKKRTVWGLDEYFELDEKKKELEAEKSTGAGTNPRDKSGNKEWGEQRSNYRKNNAGPSGPLQSWLSKGKRKDELEIISSGTPTKPQRPKQRTLNLVPDKQRSPRMDRKNLSFVLSNSSSDAAYWKEAKHSKNRDDSASNEHVQLRRKRGYLGTVSARTPKQTPWHHRKTPLTVSK</sequence>
<gene>
    <name evidence="2" type="ORF">GN244_ATG13601</name>
    <name evidence="3" type="ORF">GN958_ATG20034</name>
</gene>
<evidence type="ECO:0000256" key="1">
    <source>
        <dbReference type="SAM" id="MobiDB-lite"/>
    </source>
</evidence>
<dbReference type="AlphaFoldDB" id="A0A833SXB9"/>
<feature type="compositionally biased region" description="Basic and acidic residues" evidence="1">
    <location>
        <begin position="96"/>
        <end position="111"/>
    </location>
</feature>
<feature type="region of interest" description="Disordered" evidence="1">
    <location>
        <begin position="128"/>
        <end position="261"/>
    </location>
</feature>
<name>A0A833SXB9_PHYIN</name>
<feature type="compositionally biased region" description="Polar residues" evidence="1">
    <location>
        <begin position="128"/>
        <end position="144"/>
    </location>
</feature>
<keyword evidence="4" id="KW-1185">Reference proteome</keyword>
<reference evidence="2" key="1">
    <citation type="submission" date="2020-04" db="EMBL/GenBank/DDBJ databases">
        <title>Hybrid Assembly of Korean Phytophthora infestans isolates.</title>
        <authorList>
            <person name="Prokchorchik M."/>
            <person name="Lee Y."/>
            <person name="Seo J."/>
            <person name="Cho J.-H."/>
            <person name="Park Y.-E."/>
            <person name="Jang D.-C."/>
            <person name="Im J.-S."/>
            <person name="Choi J.-G."/>
            <person name="Park H.-J."/>
            <person name="Lee G.-B."/>
            <person name="Lee Y.-G."/>
            <person name="Hong S.-Y."/>
            <person name="Cho K."/>
            <person name="Sohn K.H."/>
        </authorList>
    </citation>
    <scope>NUCLEOTIDE SEQUENCE</scope>
    <source>
        <strain evidence="2">KR_1_A1</strain>
        <strain evidence="3">KR_2_A2</strain>
    </source>
</reference>
<feature type="region of interest" description="Disordered" evidence="1">
    <location>
        <begin position="295"/>
        <end position="387"/>
    </location>
</feature>
<evidence type="ECO:0000313" key="4">
    <source>
        <dbReference type="Proteomes" id="UP000602510"/>
    </source>
</evidence>
<feature type="compositionally biased region" description="Basic and acidic residues" evidence="1">
    <location>
        <begin position="375"/>
        <end position="386"/>
    </location>
</feature>
<accession>A0A833SXB9</accession>
<feature type="region of interest" description="Disordered" evidence="1">
    <location>
        <begin position="402"/>
        <end position="452"/>
    </location>
</feature>
<dbReference type="Proteomes" id="UP000602510">
    <property type="component" value="Unassembled WGS sequence"/>
</dbReference>
<feature type="compositionally biased region" description="Basic and acidic residues" evidence="1">
    <location>
        <begin position="402"/>
        <end position="415"/>
    </location>
</feature>
<organism evidence="2 4">
    <name type="scientific">Phytophthora infestans</name>
    <name type="common">Potato late blight agent</name>
    <name type="synonym">Botrytis infestans</name>
    <dbReference type="NCBI Taxonomy" id="4787"/>
    <lineage>
        <taxon>Eukaryota</taxon>
        <taxon>Sar</taxon>
        <taxon>Stramenopiles</taxon>
        <taxon>Oomycota</taxon>
        <taxon>Peronosporomycetes</taxon>
        <taxon>Peronosporales</taxon>
        <taxon>Peronosporaceae</taxon>
        <taxon>Phytophthora</taxon>
    </lineage>
</organism>
<dbReference type="Proteomes" id="UP000704712">
    <property type="component" value="Unassembled WGS sequence"/>
</dbReference>
<evidence type="ECO:0000313" key="2">
    <source>
        <dbReference type="EMBL" id="KAF4034395.1"/>
    </source>
</evidence>